<dbReference type="Proteomes" id="UP000199662">
    <property type="component" value="Unassembled WGS sequence"/>
</dbReference>
<reference evidence="2 3" key="1">
    <citation type="submission" date="2016-10" db="EMBL/GenBank/DDBJ databases">
        <authorList>
            <person name="de Groot N.N."/>
        </authorList>
    </citation>
    <scope>NUCLEOTIDE SEQUENCE [LARGE SCALE GENOMIC DNA]</scope>
    <source>
        <strain evidence="2 3">DSM 2179</strain>
    </source>
</reference>
<protein>
    <submittedName>
        <fullName evidence="2">Methyl-accepting chemotaxis protein (MCP) signalling domain-containing protein</fullName>
    </submittedName>
</protein>
<feature type="domain" description="Methyl-accepting transducer" evidence="1">
    <location>
        <begin position="8"/>
        <end position="56"/>
    </location>
</feature>
<dbReference type="GO" id="GO:0007165">
    <property type="term" value="P:signal transduction"/>
    <property type="evidence" value="ECO:0007669"/>
    <property type="project" value="InterPro"/>
</dbReference>
<name>A0A1H6V0U3_9FIRM</name>
<gene>
    <name evidence="2" type="ORF">SAMN05660742_102134</name>
</gene>
<organism evidence="2 3">
    <name type="scientific">Propionispira arboris</name>
    <dbReference type="NCBI Taxonomy" id="84035"/>
    <lineage>
        <taxon>Bacteria</taxon>
        <taxon>Bacillati</taxon>
        <taxon>Bacillota</taxon>
        <taxon>Negativicutes</taxon>
        <taxon>Selenomonadales</taxon>
        <taxon>Selenomonadaceae</taxon>
        <taxon>Propionispira</taxon>
    </lineage>
</organism>
<evidence type="ECO:0000313" key="3">
    <source>
        <dbReference type="Proteomes" id="UP000199662"/>
    </source>
</evidence>
<dbReference type="GO" id="GO:0016020">
    <property type="term" value="C:membrane"/>
    <property type="evidence" value="ECO:0007669"/>
    <property type="project" value="InterPro"/>
</dbReference>
<dbReference type="Gene3D" id="1.10.287.950">
    <property type="entry name" value="Methyl-accepting chemotaxis protein"/>
    <property type="match status" value="1"/>
</dbReference>
<evidence type="ECO:0000313" key="2">
    <source>
        <dbReference type="EMBL" id="SEI97506.1"/>
    </source>
</evidence>
<accession>A0A1H6V0U3</accession>
<dbReference type="InterPro" id="IPR004089">
    <property type="entry name" value="MCPsignal_dom"/>
</dbReference>
<dbReference type="EMBL" id="FNZK01000002">
    <property type="protein sequence ID" value="SEI97506.1"/>
    <property type="molecule type" value="Genomic_DNA"/>
</dbReference>
<keyword evidence="3" id="KW-1185">Reference proteome</keyword>
<sequence>MEAVLISDGNGFAVVADEVRKLSQNTQDSLNQTNSSIQTLFQSVDEISTKIKTSNDFTYKFQDEMDQFNTI</sequence>
<dbReference type="SUPFAM" id="SSF58104">
    <property type="entry name" value="Methyl-accepting chemotaxis protein (MCP) signaling domain"/>
    <property type="match status" value="1"/>
</dbReference>
<evidence type="ECO:0000259" key="1">
    <source>
        <dbReference type="Pfam" id="PF00015"/>
    </source>
</evidence>
<dbReference type="AlphaFoldDB" id="A0A1H6V0U3"/>
<proteinExistence type="predicted"/>
<dbReference type="STRING" id="84035.SAMN05660742_102134"/>
<dbReference type="RefSeq" id="WP_091828900.1">
    <property type="nucleotide sequence ID" value="NZ_FNZK01000002.1"/>
</dbReference>
<dbReference type="Pfam" id="PF00015">
    <property type="entry name" value="MCPsignal"/>
    <property type="match status" value="1"/>
</dbReference>